<evidence type="ECO:0000256" key="1">
    <source>
        <dbReference type="SAM" id="MobiDB-lite"/>
    </source>
</evidence>
<reference evidence="2 3" key="1">
    <citation type="submission" date="2023-08" db="EMBL/GenBank/DDBJ databases">
        <title>Black Yeasts Isolated from many extreme environments.</title>
        <authorList>
            <person name="Coleine C."/>
            <person name="Stajich J.E."/>
            <person name="Selbmann L."/>
        </authorList>
    </citation>
    <scope>NUCLEOTIDE SEQUENCE [LARGE SCALE GENOMIC DNA]</scope>
    <source>
        <strain evidence="2 3">CCFEE 5935</strain>
    </source>
</reference>
<protein>
    <submittedName>
        <fullName evidence="2">Uncharacterized protein</fullName>
    </submittedName>
</protein>
<dbReference type="EMBL" id="JAVRRT010000030">
    <property type="protein sequence ID" value="KAK5162974.1"/>
    <property type="molecule type" value="Genomic_DNA"/>
</dbReference>
<name>A0AAV9NTZ5_9PEZI</name>
<keyword evidence="3" id="KW-1185">Reference proteome</keyword>
<gene>
    <name evidence="2" type="ORF">LTR77_011029</name>
</gene>
<dbReference type="GeneID" id="89932350"/>
<accession>A0AAV9NTZ5</accession>
<feature type="compositionally biased region" description="Low complexity" evidence="1">
    <location>
        <begin position="194"/>
        <end position="206"/>
    </location>
</feature>
<dbReference type="Proteomes" id="UP001337655">
    <property type="component" value="Unassembled WGS sequence"/>
</dbReference>
<feature type="region of interest" description="Disordered" evidence="1">
    <location>
        <begin position="183"/>
        <end position="223"/>
    </location>
</feature>
<feature type="region of interest" description="Disordered" evidence="1">
    <location>
        <begin position="17"/>
        <end position="44"/>
    </location>
</feature>
<sequence length="246" mass="25640">MSTSLKIKLAVAALKSRLPKHSSAAPATPAAPAPATTHHLTKIDLSKKRSITASLRSLFTGHSVHSTASTTSTPPREASVERQPRDTATAATPTPVDSATATTVAVPVTTAEGGAAGGTSEAAATTPTPVPEPTPSPTVVRSSTTRARELSPAQEQVYPQSHGKFIEEGIVSQEHLAEPIVSQPQEAHSYPAPAATTTTATTSSTSEPRSLKKKQSMGGETTKTVRFKTKTKILAAWTAFKIKMMV</sequence>
<dbReference type="AlphaFoldDB" id="A0AAV9NTZ5"/>
<comment type="caution">
    <text evidence="2">The sequence shown here is derived from an EMBL/GenBank/DDBJ whole genome shotgun (WGS) entry which is preliminary data.</text>
</comment>
<feature type="compositionally biased region" description="Low complexity" evidence="1">
    <location>
        <begin position="86"/>
        <end position="127"/>
    </location>
</feature>
<feature type="compositionally biased region" description="Low complexity" evidence="1">
    <location>
        <begin position="62"/>
        <end position="77"/>
    </location>
</feature>
<evidence type="ECO:0000313" key="3">
    <source>
        <dbReference type="Proteomes" id="UP001337655"/>
    </source>
</evidence>
<proteinExistence type="predicted"/>
<dbReference type="RefSeq" id="XP_064653564.1">
    <property type="nucleotide sequence ID" value="XM_064808242.1"/>
</dbReference>
<organism evidence="2 3">
    <name type="scientific">Saxophila tyrrhenica</name>
    <dbReference type="NCBI Taxonomy" id="1690608"/>
    <lineage>
        <taxon>Eukaryota</taxon>
        <taxon>Fungi</taxon>
        <taxon>Dikarya</taxon>
        <taxon>Ascomycota</taxon>
        <taxon>Pezizomycotina</taxon>
        <taxon>Dothideomycetes</taxon>
        <taxon>Dothideomycetidae</taxon>
        <taxon>Mycosphaerellales</taxon>
        <taxon>Extremaceae</taxon>
        <taxon>Saxophila</taxon>
    </lineage>
</organism>
<feature type="compositionally biased region" description="Low complexity" evidence="1">
    <location>
        <begin position="24"/>
        <end position="37"/>
    </location>
</feature>
<feature type="region of interest" description="Disordered" evidence="1">
    <location>
        <begin position="62"/>
        <end position="161"/>
    </location>
</feature>
<evidence type="ECO:0000313" key="2">
    <source>
        <dbReference type="EMBL" id="KAK5162974.1"/>
    </source>
</evidence>